<evidence type="ECO:0000313" key="2">
    <source>
        <dbReference type="EMBL" id="UZW74526.1"/>
    </source>
</evidence>
<dbReference type="RefSeq" id="WP_251813105.1">
    <property type="nucleotide sequence ID" value="NZ_CP101527.1"/>
</dbReference>
<evidence type="ECO:0000256" key="1">
    <source>
        <dbReference type="SAM" id="Phobius"/>
    </source>
</evidence>
<reference evidence="2" key="1">
    <citation type="submission" date="2022-07" db="EMBL/GenBank/DDBJ databases">
        <title>Alkalimarinus sp. nov., isolated from gut of a Alitta virens.</title>
        <authorList>
            <person name="Yang A.I."/>
            <person name="Shin N.-R."/>
        </authorList>
    </citation>
    <scope>NUCLEOTIDE SEQUENCE</scope>
    <source>
        <strain evidence="2">FA028</strain>
    </source>
</reference>
<dbReference type="KEGG" id="asem:NNL22_16105"/>
<protein>
    <submittedName>
        <fullName evidence="2">Uncharacterized protein</fullName>
    </submittedName>
</protein>
<organism evidence="2 3">
    <name type="scientific">Alkalimarinus sediminis</name>
    <dbReference type="NCBI Taxonomy" id="1632866"/>
    <lineage>
        <taxon>Bacteria</taxon>
        <taxon>Pseudomonadati</taxon>
        <taxon>Pseudomonadota</taxon>
        <taxon>Gammaproteobacteria</taxon>
        <taxon>Alteromonadales</taxon>
        <taxon>Alteromonadaceae</taxon>
        <taxon>Alkalimarinus</taxon>
    </lineage>
</organism>
<feature type="transmembrane region" description="Helical" evidence="1">
    <location>
        <begin position="96"/>
        <end position="119"/>
    </location>
</feature>
<accession>A0A9E8KJ18</accession>
<dbReference type="EMBL" id="CP101527">
    <property type="protein sequence ID" value="UZW74526.1"/>
    <property type="molecule type" value="Genomic_DNA"/>
</dbReference>
<gene>
    <name evidence="2" type="ORF">NNL22_16105</name>
</gene>
<dbReference type="AlphaFoldDB" id="A0A9E8KJ18"/>
<name>A0A9E8KJ18_9ALTE</name>
<dbReference type="Proteomes" id="UP001164472">
    <property type="component" value="Chromosome"/>
</dbReference>
<keyword evidence="1" id="KW-0812">Transmembrane</keyword>
<keyword evidence="3" id="KW-1185">Reference proteome</keyword>
<keyword evidence="1" id="KW-0472">Membrane</keyword>
<keyword evidence="1" id="KW-1133">Transmembrane helix</keyword>
<sequence>MTKAFCISCGAEKQSPHKKCSACGLLPRKKSDIVKSVWLSTDRCLSTKELEANFSSSLEELQSFASNIKNGKHVTYPENEIGVLTKQFEAVSEVSWLKVILVGMPFVIIPIIALALFIYKTF</sequence>
<evidence type="ECO:0000313" key="3">
    <source>
        <dbReference type="Proteomes" id="UP001164472"/>
    </source>
</evidence>
<proteinExistence type="predicted"/>